<comment type="caution">
    <text evidence="2">The sequence shown here is derived from an EMBL/GenBank/DDBJ whole genome shotgun (WGS) entry which is preliminary data.</text>
</comment>
<accession>K8PGC2</accession>
<reference evidence="2 3" key="1">
    <citation type="submission" date="2012-04" db="EMBL/GenBank/DDBJ databases">
        <title>The Genome Sequence of Afipia broomeae ATCC 49717.</title>
        <authorList>
            <consortium name="The Broad Institute Genome Sequencing Platform"/>
            <person name="Earl A."/>
            <person name="Ward D."/>
            <person name="Feldgarden M."/>
            <person name="Gevers D."/>
            <person name="Huys G."/>
            <person name="Walker B."/>
            <person name="Young S.K."/>
            <person name="Zeng Q."/>
            <person name="Gargeya S."/>
            <person name="Fitzgerald M."/>
            <person name="Haas B."/>
            <person name="Abouelleil A."/>
            <person name="Alvarado L."/>
            <person name="Arachchi H.M."/>
            <person name="Berlin A."/>
            <person name="Chapman S.B."/>
            <person name="Goldberg J."/>
            <person name="Griggs A."/>
            <person name="Gujja S."/>
            <person name="Hansen M."/>
            <person name="Howarth C."/>
            <person name="Imamovic A."/>
            <person name="Larimer J."/>
            <person name="McCowen C."/>
            <person name="Montmayeur A."/>
            <person name="Murphy C."/>
            <person name="Neiman D."/>
            <person name="Pearson M."/>
            <person name="Priest M."/>
            <person name="Roberts A."/>
            <person name="Saif S."/>
            <person name="Shea T."/>
            <person name="Sisk P."/>
            <person name="Sykes S."/>
            <person name="Wortman J."/>
            <person name="Nusbaum C."/>
            <person name="Birren B."/>
        </authorList>
    </citation>
    <scope>NUCLEOTIDE SEQUENCE [LARGE SCALE GENOMIC DNA]</scope>
    <source>
        <strain evidence="2 3">ATCC 49717</strain>
    </source>
</reference>
<organism evidence="2 3">
    <name type="scientific">Afipia broomeae ATCC 49717</name>
    <dbReference type="NCBI Taxonomy" id="883078"/>
    <lineage>
        <taxon>Bacteria</taxon>
        <taxon>Pseudomonadati</taxon>
        <taxon>Pseudomonadota</taxon>
        <taxon>Alphaproteobacteria</taxon>
        <taxon>Hyphomicrobiales</taxon>
        <taxon>Nitrobacteraceae</taxon>
        <taxon>Afipia</taxon>
    </lineage>
</organism>
<keyword evidence="3" id="KW-1185">Reference proteome</keyword>
<keyword evidence="1" id="KW-0732">Signal</keyword>
<proteinExistence type="predicted"/>
<feature type="chain" id="PRO_5003919727" evidence="1">
    <location>
        <begin position="24"/>
        <end position="107"/>
    </location>
</feature>
<dbReference type="EMBL" id="AGWX01000002">
    <property type="protein sequence ID" value="EKS39789.1"/>
    <property type="molecule type" value="Genomic_DNA"/>
</dbReference>
<dbReference type="AlphaFoldDB" id="K8PGC2"/>
<sequence>MLRRRILILVTALAGGLPSALHAEPVPIVCTILPGEQSASISLTNPFNYTASCQANCKFSTAVYDDNPQIICAKPVPAGKQIEMCILKAAGNKLVKLIEATADCSKP</sequence>
<dbReference type="HOGENOM" id="CLU_2204468_0_0_5"/>
<evidence type="ECO:0000256" key="1">
    <source>
        <dbReference type="SAM" id="SignalP"/>
    </source>
</evidence>
<evidence type="ECO:0000313" key="2">
    <source>
        <dbReference type="EMBL" id="EKS39789.1"/>
    </source>
</evidence>
<dbReference type="eggNOG" id="ENOG50315WU">
    <property type="taxonomic scope" value="Bacteria"/>
</dbReference>
<evidence type="ECO:0000313" key="3">
    <source>
        <dbReference type="Proteomes" id="UP000001096"/>
    </source>
</evidence>
<dbReference type="PATRIC" id="fig|883078.3.peg.1795"/>
<feature type="signal peptide" evidence="1">
    <location>
        <begin position="1"/>
        <end position="23"/>
    </location>
</feature>
<dbReference type="Proteomes" id="UP000001096">
    <property type="component" value="Unassembled WGS sequence"/>
</dbReference>
<protein>
    <submittedName>
        <fullName evidence="2">Uncharacterized protein</fullName>
    </submittedName>
</protein>
<name>K8PGC2_9BRAD</name>
<gene>
    <name evidence="2" type="ORF">HMPREF9695_01750</name>
</gene>